<evidence type="ECO:0000313" key="9">
    <source>
        <dbReference type="Proteomes" id="UP000501812"/>
    </source>
</evidence>
<protein>
    <submittedName>
        <fullName evidence="8">Sigma-70 family RNA polymerase sigma factor</fullName>
    </submittedName>
</protein>
<dbReference type="PANTHER" id="PTHR43133:SF62">
    <property type="entry name" value="RNA POLYMERASE SIGMA FACTOR SIGZ"/>
    <property type="match status" value="1"/>
</dbReference>
<sequence length="209" mass="24192">MREWRRPMGEKLRDMDMDGRADAWDGSWLLGRIAKRDAEALEELYRMWGDRLYSMALHWIGDDGAAKEALQDCFLRIWKRAGEFDAEKSRGFTWCAMILRGLCLDVLRKKRRRAPVWEDWSKMPALEVPDRGGVEDLFFRDTVSRVRSALEMLDEAEAETVRTALFDPGTLQDHASRWGVPLGTAKIRVHRAMEKLRQLLKKGGIGEPD</sequence>
<dbReference type="GO" id="GO:0006352">
    <property type="term" value="P:DNA-templated transcription initiation"/>
    <property type="evidence" value="ECO:0007669"/>
    <property type="project" value="InterPro"/>
</dbReference>
<dbReference type="InterPro" id="IPR007630">
    <property type="entry name" value="RNA_pol_sigma70_r4"/>
</dbReference>
<keyword evidence="5" id="KW-0804">Transcription</keyword>
<dbReference type="SUPFAM" id="SSF88946">
    <property type="entry name" value="Sigma2 domain of RNA polymerase sigma factors"/>
    <property type="match status" value="1"/>
</dbReference>
<evidence type="ECO:0000256" key="1">
    <source>
        <dbReference type="ARBA" id="ARBA00010641"/>
    </source>
</evidence>
<dbReference type="InterPro" id="IPR013325">
    <property type="entry name" value="RNA_pol_sigma_r2"/>
</dbReference>
<keyword evidence="3" id="KW-0731">Sigma factor</keyword>
<dbReference type="Pfam" id="PF04545">
    <property type="entry name" value="Sigma70_r4"/>
    <property type="match status" value="1"/>
</dbReference>
<feature type="domain" description="RNA polymerase sigma-70 region 2" evidence="6">
    <location>
        <begin position="44"/>
        <end position="113"/>
    </location>
</feature>
<evidence type="ECO:0000259" key="6">
    <source>
        <dbReference type="Pfam" id="PF04542"/>
    </source>
</evidence>
<keyword evidence="9" id="KW-1185">Reference proteome</keyword>
<dbReference type="Gene3D" id="1.10.1740.10">
    <property type="match status" value="1"/>
</dbReference>
<name>A0A858RNM6_9BACT</name>
<dbReference type="GO" id="GO:0003677">
    <property type="term" value="F:DNA binding"/>
    <property type="evidence" value="ECO:0007669"/>
    <property type="project" value="UniProtKB-KW"/>
</dbReference>
<evidence type="ECO:0000256" key="3">
    <source>
        <dbReference type="ARBA" id="ARBA00023082"/>
    </source>
</evidence>
<evidence type="ECO:0000256" key="5">
    <source>
        <dbReference type="ARBA" id="ARBA00023163"/>
    </source>
</evidence>
<dbReference type="InterPro" id="IPR036388">
    <property type="entry name" value="WH-like_DNA-bd_sf"/>
</dbReference>
<feature type="domain" description="RNA polymerase sigma-70 region 4" evidence="7">
    <location>
        <begin position="149"/>
        <end position="198"/>
    </location>
</feature>
<comment type="similarity">
    <text evidence="1">Belongs to the sigma-70 factor family. ECF subfamily.</text>
</comment>
<dbReference type="InterPro" id="IPR039425">
    <property type="entry name" value="RNA_pol_sigma-70-like"/>
</dbReference>
<dbReference type="RefSeq" id="WP_169456563.1">
    <property type="nucleotide sequence ID" value="NZ_CP051774.1"/>
</dbReference>
<dbReference type="InterPro" id="IPR007627">
    <property type="entry name" value="RNA_pol_sigma70_r2"/>
</dbReference>
<evidence type="ECO:0000256" key="2">
    <source>
        <dbReference type="ARBA" id="ARBA00023015"/>
    </source>
</evidence>
<dbReference type="Gene3D" id="1.10.10.10">
    <property type="entry name" value="Winged helix-like DNA-binding domain superfamily/Winged helix DNA-binding domain"/>
    <property type="match status" value="1"/>
</dbReference>
<dbReference type="Proteomes" id="UP000501812">
    <property type="component" value="Chromosome"/>
</dbReference>
<proteinExistence type="inferred from homology"/>
<dbReference type="SUPFAM" id="SSF88659">
    <property type="entry name" value="Sigma3 and sigma4 domains of RNA polymerase sigma factors"/>
    <property type="match status" value="1"/>
</dbReference>
<evidence type="ECO:0000313" key="8">
    <source>
        <dbReference type="EMBL" id="QJE98104.1"/>
    </source>
</evidence>
<evidence type="ECO:0000256" key="4">
    <source>
        <dbReference type="ARBA" id="ARBA00023125"/>
    </source>
</evidence>
<dbReference type="InterPro" id="IPR013324">
    <property type="entry name" value="RNA_pol_sigma_r3/r4-like"/>
</dbReference>
<dbReference type="PANTHER" id="PTHR43133">
    <property type="entry name" value="RNA POLYMERASE ECF-TYPE SIGMA FACTO"/>
    <property type="match status" value="1"/>
</dbReference>
<dbReference type="InterPro" id="IPR014284">
    <property type="entry name" value="RNA_pol_sigma-70_dom"/>
</dbReference>
<dbReference type="NCBIfam" id="TIGR02937">
    <property type="entry name" value="sigma70-ECF"/>
    <property type="match status" value="1"/>
</dbReference>
<accession>A0A858RNM6</accession>
<evidence type="ECO:0000259" key="7">
    <source>
        <dbReference type="Pfam" id="PF04545"/>
    </source>
</evidence>
<reference evidence="8 9" key="1">
    <citation type="submission" date="2020-04" db="EMBL/GenBank/DDBJ databases">
        <title>Luteolibacter sp. G-1-1-1 isolated from soil.</title>
        <authorList>
            <person name="Dahal R.H."/>
        </authorList>
    </citation>
    <scope>NUCLEOTIDE SEQUENCE [LARGE SCALE GENOMIC DNA]</scope>
    <source>
        <strain evidence="8 9">G-1-1-1</strain>
    </source>
</reference>
<keyword evidence="4" id="KW-0238">DNA-binding</keyword>
<gene>
    <name evidence="8" type="ORF">HHL09_20715</name>
</gene>
<dbReference type="KEGG" id="luo:HHL09_20715"/>
<keyword evidence="2" id="KW-0805">Transcription regulation</keyword>
<organism evidence="8 9">
    <name type="scientific">Luteolibacter luteus</name>
    <dbReference type="NCBI Taxonomy" id="2728835"/>
    <lineage>
        <taxon>Bacteria</taxon>
        <taxon>Pseudomonadati</taxon>
        <taxon>Verrucomicrobiota</taxon>
        <taxon>Verrucomicrobiia</taxon>
        <taxon>Verrucomicrobiales</taxon>
        <taxon>Verrucomicrobiaceae</taxon>
        <taxon>Luteolibacter</taxon>
    </lineage>
</organism>
<dbReference type="AlphaFoldDB" id="A0A858RNM6"/>
<dbReference type="GO" id="GO:0016987">
    <property type="term" value="F:sigma factor activity"/>
    <property type="evidence" value="ECO:0007669"/>
    <property type="project" value="UniProtKB-KW"/>
</dbReference>
<dbReference type="Pfam" id="PF04542">
    <property type="entry name" value="Sigma70_r2"/>
    <property type="match status" value="1"/>
</dbReference>
<dbReference type="EMBL" id="CP051774">
    <property type="protein sequence ID" value="QJE98104.1"/>
    <property type="molecule type" value="Genomic_DNA"/>
</dbReference>